<feature type="region of interest" description="Disordered" evidence="1">
    <location>
        <begin position="141"/>
        <end position="160"/>
    </location>
</feature>
<reference evidence="2 3" key="1">
    <citation type="submission" date="2024-03" db="EMBL/GenBank/DDBJ databases">
        <title>A high-quality draft genome sequence of Diaporthe vaccinii, a causative agent of upright dieback and viscid rot disease in cranberry plants.</title>
        <authorList>
            <person name="Sarrasin M."/>
            <person name="Lang B.F."/>
            <person name="Burger G."/>
        </authorList>
    </citation>
    <scope>NUCLEOTIDE SEQUENCE [LARGE SCALE GENOMIC DNA]</scope>
    <source>
        <strain evidence="2 3">IS7</strain>
    </source>
</reference>
<organism evidence="2 3">
    <name type="scientific">Diaporthe vaccinii</name>
    <dbReference type="NCBI Taxonomy" id="105482"/>
    <lineage>
        <taxon>Eukaryota</taxon>
        <taxon>Fungi</taxon>
        <taxon>Dikarya</taxon>
        <taxon>Ascomycota</taxon>
        <taxon>Pezizomycotina</taxon>
        <taxon>Sordariomycetes</taxon>
        <taxon>Sordariomycetidae</taxon>
        <taxon>Diaporthales</taxon>
        <taxon>Diaporthaceae</taxon>
        <taxon>Diaporthe</taxon>
        <taxon>Diaporthe eres species complex</taxon>
    </lineage>
</organism>
<sequence length="513" mass="58386">MVLADKDLEDTRDFFRKHPSQLAHQHKTMFLESIPSDVGKPTYPDRHRVVKRITGERKDTHAIQIARKRDRDRKKQIKLRRERLETQVNEMFPHESEQFKQQRVEAGVAELLKIHARNDEKREAEKAQGLLTVKFIEGAEDDPIDGQPAAPPKGNSRGIPVAKALEPGATITLYVVYKSEPFEKGKKFGDYRLNRMEDQFFRKEDANKHAEAVLRNDRYDDSHLVSIQFRVGPEDGLFFGTKELANEKLVMCMVQKERQMSSDLDLRDVFVRKELKQIYCPRYDVFHTHVIPKVFLESEEGGIDGDKEKKSKTKTPSPDMGEGGPESGENEQVDRDSDSLFSGPPTPEPGSGDESNTDSIATSATMEPLQPGGNMGSLSWNDVDYVHEHVGSFTTLELANKEALKVALERWRPKDARLDSWLYYRDAIKPSLKEIWAQDLDVDKAKLEFEVPEFEGHVNDRPWRFIYSTVYVRETKLEGPRDIGNHILSGNCDNDGEQSGGEDGGDGEDGEDD</sequence>
<accession>A0ABR4EYS8</accession>
<proteinExistence type="predicted"/>
<comment type="caution">
    <text evidence="2">The sequence shown here is derived from an EMBL/GenBank/DDBJ whole genome shotgun (WGS) entry which is preliminary data.</text>
</comment>
<gene>
    <name evidence="2" type="ORF">FJTKL_05003</name>
</gene>
<feature type="compositionally biased region" description="Acidic residues" evidence="1">
    <location>
        <begin position="503"/>
        <end position="513"/>
    </location>
</feature>
<evidence type="ECO:0000256" key="1">
    <source>
        <dbReference type="SAM" id="MobiDB-lite"/>
    </source>
</evidence>
<feature type="region of interest" description="Disordered" evidence="1">
    <location>
        <begin position="301"/>
        <end position="359"/>
    </location>
</feature>
<feature type="region of interest" description="Disordered" evidence="1">
    <location>
        <begin position="487"/>
        <end position="513"/>
    </location>
</feature>
<evidence type="ECO:0000313" key="3">
    <source>
        <dbReference type="Proteomes" id="UP001600888"/>
    </source>
</evidence>
<keyword evidence="3" id="KW-1185">Reference proteome</keyword>
<name>A0ABR4EYS8_9PEZI</name>
<dbReference type="EMBL" id="JBAWTH010000019">
    <property type="protein sequence ID" value="KAL2287599.1"/>
    <property type="molecule type" value="Genomic_DNA"/>
</dbReference>
<protein>
    <submittedName>
        <fullName evidence="2">Uncharacterized protein</fullName>
    </submittedName>
</protein>
<evidence type="ECO:0000313" key="2">
    <source>
        <dbReference type="EMBL" id="KAL2287599.1"/>
    </source>
</evidence>
<dbReference type="Proteomes" id="UP001600888">
    <property type="component" value="Unassembled WGS sequence"/>
</dbReference>